<dbReference type="EMBL" id="CP002930">
    <property type="protein sequence ID" value="AFY02626.1"/>
    <property type="molecule type" value="Genomic_DNA"/>
</dbReference>
<dbReference type="OrthoDB" id="9342702at2"/>
<reference evidence="2 3" key="1">
    <citation type="journal article" date="2012" name="BMC Genomics">
        <title>Genome analysis of a simultaneously predatory and prey-independent, novel Bdellovibrio bacteriovorus from the River Tiber, supports in silico predictions of both ancient and recent lateral gene transfer from diverse bacteria.</title>
        <authorList>
            <person name="Hobley L."/>
            <person name="Lerner T.R."/>
            <person name="Williams L.E."/>
            <person name="Lambert C."/>
            <person name="Till R."/>
            <person name="Milner D.S."/>
            <person name="Basford S.M."/>
            <person name="Capeness M.J."/>
            <person name="Fenton A.K."/>
            <person name="Atterbury R.J."/>
            <person name="Harris M.A."/>
            <person name="Sockett R.E."/>
        </authorList>
    </citation>
    <scope>NUCLEOTIDE SEQUENCE [LARGE SCALE GENOMIC DNA]</scope>
    <source>
        <strain evidence="2 3">Tiberius</strain>
    </source>
</reference>
<dbReference type="RefSeq" id="WP_015092046.1">
    <property type="nucleotide sequence ID" value="NC_019567.1"/>
</dbReference>
<dbReference type="Proteomes" id="UP000010074">
    <property type="component" value="Chromosome"/>
</dbReference>
<feature type="signal peptide" evidence="1">
    <location>
        <begin position="1"/>
        <end position="18"/>
    </location>
</feature>
<feature type="chain" id="PRO_5003913826" description="Outer membrane protein beta-barrel domain-containing protein" evidence="1">
    <location>
        <begin position="19"/>
        <end position="194"/>
    </location>
</feature>
<accession>K7YRW9</accession>
<dbReference type="PATRIC" id="fig|1069642.3.peg.2920"/>
<name>K7YRW9_BDEBC</name>
<organism evidence="2 3">
    <name type="scientific">Bdellovibrio bacteriovorus str. Tiberius</name>
    <dbReference type="NCBI Taxonomy" id="1069642"/>
    <lineage>
        <taxon>Bacteria</taxon>
        <taxon>Pseudomonadati</taxon>
        <taxon>Bdellovibrionota</taxon>
        <taxon>Bdellovibrionia</taxon>
        <taxon>Bdellovibrionales</taxon>
        <taxon>Pseudobdellovibrionaceae</taxon>
        <taxon>Bdellovibrio</taxon>
    </lineage>
</organism>
<keyword evidence="1" id="KW-0732">Signal</keyword>
<gene>
    <name evidence="2" type="ORF">Bdt_2951</name>
</gene>
<evidence type="ECO:0008006" key="4">
    <source>
        <dbReference type="Google" id="ProtNLM"/>
    </source>
</evidence>
<proteinExistence type="predicted"/>
<evidence type="ECO:0000313" key="2">
    <source>
        <dbReference type="EMBL" id="AFY02626.1"/>
    </source>
</evidence>
<dbReference type="STRING" id="1069642.Bdt_2951"/>
<evidence type="ECO:0000313" key="3">
    <source>
        <dbReference type="Proteomes" id="UP000010074"/>
    </source>
</evidence>
<evidence type="ECO:0000256" key="1">
    <source>
        <dbReference type="SAM" id="SignalP"/>
    </source>
</evidence>
<sequence length="194" mass="20882">MKFLGALIFLFLYVPAHAALTSDWDVSMGMTSLKYQFPSAGVDKSIESSTTMEVNYSINNPALNSALTLSFMEMAGGGGKQLPFTRIALGGRYYMFGVNGTRVVVDSSSEAKIWRPTPFIAANLGLSNLAVDDFNASLIDLTIRGGVEIPVMSDLLLIGQVSMGSSLTAPSSEDENVKYSFMTLFAGLRFVGFD</sequence>
<dbReference type="HOGENOM" id="CLU_1400072_0_0_7"/>
<protein>
    <recommendedName>
        <fullName evidence="4">Outer membrane protein beta-barrel domain-containing protein</fullName>
    </recommendedName>
</protein>
<dbReference type="KEGG" id="bbat:Bdt_2951"/>
<dbReference type="AlphaFoldDB" id="K7YRW9"/>